<sequence>MTSHMIRKSDSAHLYIRGYKIKLTLSQWKLVSTQR</sequence>
<proteinExistence type="predicted"/>
<reference evidence="1 2" key="1">
    <citation type="submission" date="2015-01" db="EMBL/GenBank/DDBJ databases">
        <title>Genome sequence of bacillus megaterium Q3.</title>
        <authorList>
            <person name="Wang Y."/>
            <person name="Luo K."/>
            <person name="Bai L."/>
            <person name="Luo F."/>
        </authorList>
    </citation>
    <scope>NUCLEOTIDE SEQUENCE [LARGE SCALE GENOMIC DNA]</scope>
    <source>
        <strain evidence="1 2">Q3</strain>
    </source>
</reference>
<gene>
    <name evidence="1" type="ORF">AS52_01658</name>
</gene>
<dbReference type="Proteomes" id="UP000036410">
    <property type="component" value="Chromosome"/>
</dbReference>
<dbReference type="EMBL" id="CP010586">
    <property type="protein sequence ID" value="AKP76623.1"/>
    <property type="molecule type" value="Genomic_DNA"/>
</dbReference>
<organism evidence="1 2">
    <name type="scientific">Priestia megaterium Q3</name>
    <dbReference type="NCBI Taxonomy" id="1452722"/>
    <lineage>
        <taxon>Bacteria</taxon>
        <taxon>Bacillati</taxon>
        <taxon>Bacillota</taxon>
        <taxon>Bacilli</taxon>
        <taxon>Bacillales</taxon>
        <taxon>Bacillaceae</taxon>
        <taxon>Priestia</taxon>
    </lineage>
</organism>
<name>A0A806U3Q6_PRIMG</name>
<accession>A0A806U3Q6</accession>
<dbReference type="AlphaFoldDB" id="A0A806U3Q6"/>
<evidence type="ECO:0000313" key="2">
    <source>
        <dbReference type="Proteomes" id="UP000036410"/>
    </source>
</evidence>
<protein>
    <submittedName>
        <fullName evidence="1">Uncharacterized protein</fullName>
    </submittedName>
</protein>
<evidence type="ECO:0000313" key="1">
    <source>
        <dbReference type="EMBL" id="AKP76623.1"/>
    </source>
</evidence>